<feature type="transmembrane region" description="Helical" evidence="5">
    <location>
        <begin position="206"/>
        <end position="221"/>
    </location>
</feature>
<sequence>MFNRFSDGTATVWSWRLWPVWLCFACICIAPFVSLYRVGPLSSFYLEAGSLTGAVLLLLLTALTGRLNVRLPAASIYFLALAAFWWLQARLMNLTYPGMSDLAVSAFVIIALAAWACRGWVAGFGQERIVSVLAWALLFGALIQSVVVVMQFTGWASAEMFRGIISYRGLREVSGQLGQRNHLGHYLMWGTLAASYLWAARRMPGWLGFALVLLLTSALGLVNSRTILTYVAGVGLLLPLWRWRSGAGSNRMVGIVLFALVMTLLVQFGIGYILDWVSGMKYDTAVERAGSSSFGGSARDIEWRKAWTIFLSAPVWGYGWGSYSLQGFLVHAEEGKFSMNILNVLFTHSHNLILQLLSEMGLVGTALTVFGFLAAIWRMFRRPPSNASLLLLSMMAVSLCHSMLEYPLWYIYFLVPFALMASLSPADEHDASDGLKTAKRQNIGAAVLAVCLLAGIARLGLVYTDLARFDRQPKGETVEQSAQKIEGLRKIAETEPMLRYYAQLSLTRRVNPSAPTVYPWADQAAREALTYRPYSNAYQVGLYQYRAGQTRQGSAWLDKMYLYYPYMMQHYLDKIRSNGTLKPLEPRLWQTCEAFYEKKYPQSKPCKR</sequence>
<dbReference type="OrthoDB" id="4448at2"/>
<dbReference type="AlphaFoldDB" id="A0A1X3DIZ8"/>
<proteinExistence type="predicted"/>
<gene>
    <name evidence="8" type="ORF">BV912_06845</name>
</gene>
<organism evidence="8 9">
    <name type="scientific">Neisseria dumasiana</name>
    <dbReference type="NCBI Taxonomy" id="1931275"/>
    <lineage>
        <taxon>Bacteria</taxon>
        <taxon>Pseudomonadati</taxon>
        <taxon>Pseudomonadota</taxon>
        <taxon>Betaproteobacteria</taxon>
        <taxon>Neisseriales</taxon>
        <taxon>Neisseriaceae</taxon>
        <taxon>Neisseria</taxon>
    </lineage>
</organism>
<feature type="transmembrane region" description="Helical" evidence="5">
    <location>
        <begin position="443"/>
        <end position="464"/>
    </location>
</feature>
<dbReference type="PANTHER" id="PTHR37422:SF21">
    <property type="entry name" value="EXOQ-LIKE PROTEIN"/>
    <property type="match status" value="1"/>
</dbReference>
<feature type="transmembrane region" description="Helical" evidence="5">
    <location>
        <begin position="20"/>
        <end position="38"/>
    </location>
</feature>
<feature type="domain" description="Virulence factor membrane-bound polymerase C-terminal" evidence="7">
    <location>
        <begin position="390"/>
        <end position="566"/>
    </location>
</feature>
<keyword evidence="2 5" id="KW-0812">Transmembrane</keyword>
<feature type="transmembrane region" description="Helical" evidence="5">
    <location>
        <begin position="255"/>
        <end position="274"/>
    </location>
</feature>
<dbReference type="Proteomes" id="UP000193303">
    <property type="component" value="Unassembled WGS sequence"/>
</dbReference>
<feature type="transmembrane region" description="Helical" evidence="5">
    <location>
        <begin position="183"/>
        <end position="199"/>
    </location>
</feature>
<reference evidence="9" key="1">
    <citation type="submission" date="2017-01" db="EMBL/GenBank/DDBJ databases">
        <authorList>
            <person name="Mah S.A."/>
            <person name="Swanson W.J."/>
            <person name="Moy G.W."/>
            <person name="Vacquier V.D."/>
        </authorList>
    </citation>
    <scope>NUCLEOTIDE SEQUENCE [LARGE SCALE GENOMIC DNA]</scope>
    <source>
        <strain evidence="9">124861</strain>
    </source>
</reference>
<evidence type="ECO:0000256" key="2">
    <source>
        <dbReference type="ARBA" id="ARBA00022692"/>
    </source>
</evidence>
<evidence type="ECO:0000259" key="6">
    <source>
        <dbReference type="Pfam" id="PF04932"/>
    </source>
</evidence>
<feature type="domain" description="O-antigen ligase-related" evidence="6">
    <location>
        <begin position="211"/>
        <end position="368"/>
    </location>
</feature>
<evidence type="ECO:0000256" key="4">
    <source>
        <dbReference type="ARBA" id="ARBA00023136"/>
    </source>
</evidence>
<dbReference type="EMBL" id="MTAB01000013">
    <property type="protein sequence ID" value="OSI20862.1"/>
    <property type="molecule type" value="Genomic_DNA"/>
</dbReference>
<comment type="subcellular location">
    <subcellularLocation>
        <location evidence="1">Membrane</location>
        <topology evidence="1">Multi-pass membrane protein</topology>
    </subcellularLocation>
</comment>
<feature type="transmembrane region" description="Helical" evidence="5">
    <location>
        <begin position="389"/>
        <end position="412"/>
    </location>
</feature>
<feature type="transmembrane region" description="Helical" evidence="5">
    <location>
        <begin position="44"/>
        <end position="62"/>
    </location>
</feature>
<keyword evidence="4 5" id="KW-0472">Membrane</keyword>
<dbReference type="InterPro" id="IPR051533">
    <property type="entry name" value="WaaL-like"/>
</dbReference>
<dbReference type="GO" id="GO:0016020">
    <property type="term" value="C:membrane"/>
    <property type="evidence" value="ECO:0007669"/>
    <property type="project" value="UniProtKB-SubCell"/>
</dbReference>
<dbReference type="Pfam" id="PF04932">
    <property type="entry name" value="Wzy_C"/>
    <property type="match status" value="1"/>
</dbReference>
<protein>
    <submittedName>
        <fullName evidence="8">Polymerase</fullName>
    </submittedName>
</protein>
<dbReference type="STRING" id="1931275.BV914_05870"/>
<accession>A0A1X3DIZ8</accession>
<feature type="transmembrane region" description="Helical" evidence="5">
    <location>
        <begin position="69"/>
        <end position="87"/>
    </location>
</feature>
<dbReference type="PANTHER" id="PTHR37422">
    <property type="entry name" value="TEICHURONIC ACID BIOSYNTHESIS PROTEIN TUAE"/>
    <property type="match status" value="1"/>
</dbReference>
<comment type="caution">
    <text evidence="8">The sequence shown here is derived from an EMBL/GenBank/DDBJ whole genome shotgun (WGS) entry which is preliminary data.</text>
</comment>
<evidence type="ECO:0000259" key="7">
    <source>
        <dbReference type="Pfam" id="PF11846"/>
    </source>
</evidence>
<feature type="transmembrane region" description="Helical" evidence="5">
    <location>
        <begin position="129"/>
        <end position="152"/>
    </location>
</feature>
<keyword evidence="3 5" id="KW-1133">Transmembrane helix</keyword>
<dbReference type="InterPro" id="IPR007016">
    <property type="entry name" value="O-antigen_ligase-rel_domated"/>
</dbReference>
<evidence type="ECO:0000313" key="9">
    <source>
        <dbReference type="Proteomes" id="UP000193303"/>
    </source>
</evidence>
<feature type="transmembrane region" description="Helical" evidence="5">
    <location>
        <begin position="352"/>
        <end position="377"/>
    </location>
</feature>
<dbReference type="RefSeq" id="WP_085359378.1">
    <property type="nucleotide sequence ID" value="NZ_MTAB01000013.1"/>
</dbReference>
<evidence type="ECO:0000313" key="8">
    <source>
        <dbReference type="EMBL" id="OSI20862.1"/>
    </source>
</evidence>
<dbReference type="Pfam" id="PF11846">
    <property type="entry name" value="Wzy_C_2"/>
    <property type="match status" value="1"/>
</dbReference>
<evidence type="ECO:0000256" key="5">
    <source>
        <dbReference type="SAM" id="Phobius"/>
    </source>
</evidence>
<evidence type="ECO:0000256" key="1">
    <source>
        <dbReference type="ARBA" id="ARBA00004141"/>
    </source>
</evidence>
<name>A0A1X3DIZ8_9NEIS</name>
<feature type="transmembrane region" description="Helical" evidence="5">
    <location>
        <begin position="99"/>
        <end position="117"/>
    </location>
</feature>
<evidence type="ECO:0000256" key="3">
    <source>
        <dbReference type="ARBA" id="ARBA00022989"/>
    </source>
</evidence>
<dbReference type="InterPro" id="IPR021797">
    <property type="entry name" value="Wzy_C_2"/>
</dbReference>